<evidence type="ECO:0000256" key="1">
    <source>
        <dbReference type="ARBA" id="ARBA00001936"/>
    </source>
</evidence>
<sequence>MMNGTLARNLQNHRFNEESLSKLRTKLANFPICRDLVFEDIPWKPSNHDYEPGTVGLHNEIKDFYNYIKPTDEEQYARDVVVSKIKDVVHSMWPDCEVDVFGSFKTGLYLPTSDIDMVIFGKWEALPLHTLKHALSSSGISSEITVLDKATVPIVKMTDKETGLKVDISFNMINSVRAAVLIQDYMRTFPCMPYLVFVLKQFLLQRNLNEVWTGGLSSYALILMVVRFLQDTISSKWVSENVNLGTLLLEFFELYGRLFNYSKTAIRVTDRGEYVQKEVVLQNMVHSVRPSILCIEDPLCPGNDVGRRSYQAMLVKQAFEYAYLVLSSAVLPHYQFLHSRKEISILGRIIRISKESMDCRQRIRVYGRGLLDALKPHQVPTDPTQKPIIMTIQPTSTMSIIPMNWPTHRPPYGLPTNLPIIVSNPVPIPPQLHLQLPSTVQPNAPLSSQSVAPVAKPPHSVSQLPVLGQSHVQPVSEDNETTSARAVGSSKEELSNSDELSNTEESPALTPSTTEDAVAELHEKPKDSDKPGEYSVLAEELASLSTLINTDGKVTSVVDSTVPHAEHEDSKRRCLRPVSPVSSAEPAEVHLVCSSKPQPVCENLASHQRTVCEERSWEEPENRSGLDSVPTNMGRSRKQGTKASRQQLAHIPVSHRDNQFSRFISLTPSTSSALAFGQKRHATGTRRAK</sequence>
<keyword evidence="4" id="KW-0808">Transferase</keyword>
<dbReference type="EC" id="2.7.7.19" evidence="3"/>
<evidence type="ECO:0000256" key="4">
    <source>
        <dbReference type="ARBA" id="ARBA00022679"/>
    </source>
</evidence>
<dbReference type="InterPro" id="IPR002058">
    <property type="entry name" value="PAP_assoc"/>
</dbReference>
<keyword evidence="6" id="KW-0460">Magnesium</keyword>
<dbReference type="Gene3D" id="3.30.460.10">
    <property type="entry name" value="Beta Polymerase, domain 2"/>
    <property type="match status" value="1"/>
</dbReference>
<dbReference type="FunFam" id="3.30.460.10:FF:000006">
    <property type="entry name" value="non-canonical poly(A) RNA polymerase PAPD5"/>
    <property type="match status" value="1"/>
</dbReference>
<dbReference type="GO" id="GO:0043634">
    <property type="term" value="P:polyadenylation-dependent ncRNA catabolic process"/>
    <property type="evidence" value="ECO:0007669"/>
    <property type="project" value="TreeGrafter"/>
</dbReference>
<proteinExistence type="inferred from homology"/>
<accession>A0A8T1M3B0</accession>
<comment type="similarity">
    <text evidence="2">Belongs to the DNA polymerase type-B-like family.</text>
</comment>
<dbReference type="CDD" id="cd05402">
    <property type="entry name" value="NT_PAP_TUTase"/>
    <property type="match status" value="1"/>
</dbReference>
<dbReference type="InterPro" id="IPR045862">
    <property type="entry name" value="Trf4-like"/>
</dbReference>
<feature type="region of interest" description="Disordered" evidence="7">
    <location>
        <begin position="614"/>
        <end position="659"/>
    </location>
</feature>
<dbReference type="GO" id="GO:0003729">
    <property type="term" value="F:mRNA binding"/>
    <property type="evidence" value="ECO:0007669"/>
    <property type="project" value="TreeGrafter"/>
</dbReference>
<dbReference type="Gene3D" id="1.10.1410.10">
    <property type="match status" value="1"/>
</dbReference>
<dbReference type="OrthoDB" id="273917at2759"/>
<reference evidence="10 11" key="1">
    <citation type="journal article" date="2018" name="Biotechnol. Adv.">
        <title>Improved genomic resources and new bioinformatic workflow for the carcinogenic parasite Clonorchis sinensis: Biotechnological implications.</title>
        <authorList>
            <person name="Wang D."/>
            <person name="Korhonen P.K."/>
            <person name="Gasser R.B."/>
            <person name="Young N.D."/>
        </authorList>
    </citation>
    <scope>NUCLEOTIDE SEQUENCE [LARGE SCALE GENOMIC DNA]</scope>
    <source>
        <strain evidence="10">Cs-k2</strain>
    </source>
</reference>
<feature type="domain" description="Poly(A) RNA polymerase mitochondrial-like central palm" evidence="9">
    <location>
        <begin position="57"/>
        <end position="186"/>
    </location>
</feature>
<evidence type="ECO:0000259" key="8">
    <source>
        <dbReference type="Pfam" id="PF03828"/>
    </source>
</evidence>
<evidence type="ECO:0000256" key="5">
    <source>
        <dbReference type="ARBA" id="ARBA00022723"/>
    </source>
</evidence>
<dbReference type="GO" id="GO:0031499">
    <property type="term" value="C:TRAMP complex"/>
    <property type="evidence" value="ECO:0007669"/>
    <property type="project" value="TreeGrafter"/>
</dbReference>
<dbReference type="Proteomes" id="UP000286415">
    <property type="component" value="Unassembled WGS sequence"/>
</dbReference>
<reference evidence="10 11" key="2">
    <citation type="journal article" date="2021" name="Genomics">
        <title>High-quality reference genome for Clonorchis sinensis.</title>
        <authorList>
            <person name="Young N.D."/>
            <person name="Stroehlein A.J."/>
            <person name="Kinkar L."/>
            <person name="Wang T."/>
            <person name="Sohn W.M."/>
            <person name="Chang B.C.H."/>
            <person name="Kaur P."/>
            <person name="Weisz D."/>
            <person name="Dudchenko O."/>
            <person name="Aiden E.L."/>
            <person name="Korhonen P.K."/>
            <person name="Gasser R.B."/>
        </authorList>
    </citation>
    <scope>NUCLEOTIDE SEQUENCE [LARGE SCALE GENOMIC DNA]</scope>
    <source>
        <strain evidence="10">Cs-k2</strain>
    </source>
</reference>
<dbReference type="PANTHER" id="PTHR23092:SF15">
    <property type="entry name" value="INACTIVE NON-CANONICAL POLY(A) RNA POLYMERASE PROTEIN TRF4-2-RELATED"/>
    <property type="match status" value="1"/>
</dbReference>
<dbReference type="AlphaFoldDB" id="A0A8T1M3B0"/>
<organism evidence="10 11">
    <name type="scientific">Clonorchis sinensis</name>
    <name type="common">Chinese liver fluke</name>
    <dbReference type="NCBI Taxonomy" id="79923"/>
    <lineage>
        <taxon>Eukaryota</taxon>
        <taxon>Metazoa</taxon>
        <taxon>Spiralia</taxon>
        <taxon>Lophotrochozoa</taxon>
        <taxon>Platyhelminthes</taxon>
        <taxon>Trematoda</taxon>
        <taxon>Digenea</taxon>
        <taxon>Opisthorchiida</taxon>
        <taxon>Opisthorchiata</taxon>
        <taxon>Opisthorchiidae</taxon>
        <taxon>Clonorchis</taxon>
    </lineage>
</organism>
<evidence type="ECO:0000259" key="9">
    <source>
        <dbReference type="Pfam" id="PF22600"/>
    </source>
</evidence>
<evidence type="ECO:0000313" key="11">
    <source>
        <dbReference type="Proteomes" id="UP000286415"/>
    </source>
</evidence>
<keyword evidence="11" id="KW-1185">Reference proteome</keyword>
<dbReference type="Pfam" id="PF22600">
    <property type="entry name" value="MTPAP-like_central"/>
    <property type="match status" value="1"/>
</dbReference>
<comment type="cofactor">
    <cofactor evidence="1">
        <name>Mn(2+)</name>
        <dbReference type="ChEBI" id="CHEBI:29035"/>
    </cofactor>
</comment>
<dbReference type="Pfam" id="PF03828">
    <property type="entry name" value="PAP_assoc"/>
    <property type="match status" value="1"/>
</dbReference>
<name>A0A8T1M3B0_CLOSI</name>
<protein>
    <recommendedName>
        <fullName evidence="3">polynucleotide adenylyltransferase</fullName>
        <ecNumber evidence="3">2.7.7.19</ecNumber>
    </recommendedName>
</protein>
<dbReference type="GO" id="GO:1990817">
    <property type="term" value="F:poly(A) RNA polymerase activity"/>
    <property type="evidence" value="ECO:0007669"/>
    <property type="project" value="UniProtKB-EC"/>
</dbReference>
<keyword evidence="5" id="KW-0479">Metal-binding</keyword>
<dbReference type="InterPro" id="IPR043519">
    <property type="entry name" value="NT_sf"/>
</dbReference>
<dbReference type="GO" id="GO:0005730">
    <property type="term" value="C:nucleolus"/>
    <property type="evidence" value="ECO:0007669"/>
    <property type="project" value="TreeGrafter"/>
</dbReference>
<dbReference type="EMBL" id="NIRI02000056">
    <property type="protein sequence ID" value="KAG5443620.1"/>
    <property type="molecule type" value="Genomic_DNA"/>
</dbReference>
<feature type="region of interest" description="Disordered" evidence="7">
    <location>
        <begin position="439"/>
        <end position="516"/>
    </location>
</feature>
<evidence type="ECO:0000313" key="10">
    <source>
        <dbReference type="EMBL" id="KAG5443620.1"/>
    </source>
</evidence>
<dbReference type="SUPFAM" id="SSF81631">
    <property type="entry name" value="PAP/OAS1 substrate-binding domain"/>
    <property type="match status" value="1"/>
</dbReference>
<dbReference type="GO" id="GO:0046872">
    <property type="term" value="F:metal ion binding"/>
    <property type="evidence" value="ECO:0007669"/>
    <property type="project" value="UniProtKB-KW"/>
</dbReference>
<dbReference type="FunFam" id="1.10.1410.10:FF:000003">
    <property type="entry name" value="non-canonical poly(A) RNA polymerase PAPD7"/>
    <property type="match status" value="1"/>
</dbReference>
<evidence type="ECO:0000256" key="6">
    <source>
        <dbReference type="ARBA" id="ARBA00022842"/>
    </source>
</evidence>
<evidence type="ECO:0000256" key="7">
    <source>
        <dbReference type="SAM" id="MobiDB-lite"/>
    </source>
</evidence>
<feature type="domain" description="PAP-associated" evidence="8">
    <location>
        <begin position="243"/>
        <end position="303"/>
    </location>
</feature>
<feature type="compositionally biased region" description="Basic and acidic residues" evidence="7">
    <location>
        <begin position="614"/>
        <end position="624"/>
    </location>
</feature>
<evidence type="ECO:0000256" key="3">
    <source>
        <dbReference type="ARBA" id="ARBA00012388"/>
    </source>
</evidence>
<feature type="compositionally biased region" description="Polar residues" evidence="7">
    <location>
        <begin position="439"/>
        <end position="451"/>
    </location>
</feature>
<evidence type="ECO:0000256" key="2">
    <source>
        <dbReference type="ARBA" id="ARBA00008593"/>
    </source>
</evidence>
<dbReference type="PANTHER" id="PTHR23092">
    <property type="entry name" value="POLY(A) RNA POLYMERASE"/>
    <property type="match status" value="1"/>
</dbReference>
<gene>
    <name evidence="10" type="ORF">CSKR_102519</name>
</gene>
<dbReference type="GO" id="GO:0031123">
    <property type="term" value="P:RNA 3'-end processing"/>
    <property type="evidence" value="ECO:0007669"/>
    <property type="project" value="TreeGrafter"/>
</dbReference>
<dbReference type="InterPro" id="IPR054708">
    <property type="entry name" value="MTPAP-like_central"/>
</dbReference>
<comment type="caution">
    <text evidence="10">The sequence shown here is derived from an EMBL/GenBank/DDBJ whole genome shotgun (WGS) entry which is preliminary data.</text>
</comment>
<dbReference type="SUPFAM" id="SSF81301">
    <property type="entry name" value="Nucleotidyltransferase"/>
    <property type="match status" value="1"/>
</dbReference>
<feature type="compositionally biased region" description="Polar residues" evidence="7">
    <location>
        <begin position="497"/>
        <end position="515"/>
    </location>
</feature>